<comment type="caution">
    <text evidence="6">The sequence shown here is derived from an EMBL/GenBank/DDBJ whole genome shotgun (WGS) entry which is preliminary data.</text>
</comment>
<dbReference type="Gene3D" id="2.60.40.10">
    <property type="entry name" value="Immunoglobulins"/>
    <property type="match status" value="1"/>
</dbReference>
<protein>
    <recommendedName>
        <fullName evidence="8">EGF-like domain-containing protein</fullName>
    </recommendedName>
</protein>
<gene>
    <name evidence="6" type="ORF">BV898_05096</name>
</gene>
<dbReference type="PROSITE" id="PS00022">
    <property type="entry name" value="EGF_1"/>
    <property type="match status" value="1"/>
</dbReference>
<dbReference type="AlphaFoldDB" id="A0A1W0X0R7"/>
<proteinExistence type="predicted"/>
<dbReference type="SUPFAM" id="SSF48726">
    <property type="entry name" value="Immunoglobulin"/>
    <property type="match status" value="1"/>
</dbReference>
<evidence type="ECO:0000313" key="7">
    <source>
        <dbReference type="Proteomes" id="UP000192578"/>
    </source>
</evidence>
<feature type="transmembrane region" description="Helical" evidence="3">
    <location>
        <begin position="437"/>
        <end position="461"/>
    </location>
</feature>
<feature type="domain" description="Ig-like" evidence="5">
    <location>
        <begin position="65"/>
        <end position="162"/>
    </location>
</feature>
<accession>A0A1W0X0R7</accession>
<comment type="caution">
    <text evidence="1">Lacks conserved residue(s) required for the propagation of feature annotation.</text>
</comment>
<keyword evidence="7" id="KW-1185">Reference proteome</keyword>
<name>A0A1W0X0R7_HYPEX</name>
<keyword evidence="3" id="KW-0472">Membrane</keyword>
<dbReference type="CDD" id="cd00054">
    <property type="entry name" value="EGF_CA"/>
    <property type="match status" value="1"/>
</dbReference>
<dbReference type="PROSITE" id="PS50026">
    <property type="entry name" value="EGF_3"/>
    <property type="match status" value="1"/>
</dbReference>
<evidence type="ECO:0000313" key="6">
    <source>
        <dbReference type="EMBL" id="OQV21023.1"/>
    </source>
</evidence>
<feature type="transmembrane region" description="Helical" evidence="3">
    <location>
        <begin position="222"/>
        <end position="244"/>
    </location>
</feature>
<evidence type="ECO:0000259" key="5">
    <source>
        <dbReference type="PROSITE" id="PS50835"/>
    </source>
</evidence>
<dbReference type="InterPro" id="IPR036179">
    <property type="entry name" value="Ig-like_dom_sf"/>
</dbReference>
<keyword evidence="3" id="KW-1133">Transmembrane helix</keyword>
<dbReference type="SUPFAM" id="SSF57196">
    <property type="entry name" value="EGF/Laminin"/>
    <property type="match status" value="1"/>
</dbReference>
<dbReference type="Gene3D" id="2.10.25.10">
    <property type="entry name" value="Laminin"/>
    <property type="match status" value="1"/>
</dbReference>
<dbReference type="InterPro" id="IPR013783">
    <property type="entry name" value="Ig-like_fold"/>
</dbReference>
<sequence>MADIDFKTWKPMRVTTPSAVGEIDFKTWKPPQLITATTATTRTTTRVTTKTTKVATNSSPKKSSPKATTKKANPGADNKSIQSEKVGVMREQGREGETLRLTCPSTSGPGNFPKGTHFMWTSPEKLPLKMGDSGPRHTVQPNGGLIIQSLSRVDEGKYICSLVVGKEIIRNGTVLVTIEDCSMAPCLNGGECEDLDGKDGSKLFCRCLETYKGRYCETKKNLWLLLIPFVGSGVVVLALITVVARYTCFKKTNAAAAVPGALSKPSKLLKGPSNGELSGRRTLQPRRVSPPEQQTCLVPPYRPTPQLRTTPSGYLPRYDVQAQYGEPAYWPDRRFSYAKFQDGVVTQTGYPEDYDQVPLLPPGQQWQYAEQDTQTVPEFVQSDQLVAPPFGNPNGQDWNQQDSYGEYATNIPGSFHDLPVPKDHRTSRQPVQPPNGIWFAIGLALLFMVTLSISSTHLAWYDMKAKALLPSATVDDPFFGKSDVDPEELALANENDIIALKPRHQKDQRLLAR</sequence>
<feature type="compositionally biased region" description="Low complexity" evidence="2">
    <location>
        <begin position="44"/>
        <end position="73"/>
    </location>
</feature>
<keyword evidence="3" id="KW-0812">Transmembrane</keyword>
<feature type="compositionally biased region" description="Basic and acidic residues" evidence="2">
    <location>
        <begin position="87"/>
        <end position="98"/>
    </location>
</feature>
<dbReference type="Proteomes" id="UP000192578">
    <property type="component" value="Unassembled WGS sequence"/>
</dbReference>
<dbReference type="InterPro" id="IPR007110">
    <property type="entry name" value="Ig-like_dom"/>
</dbReference>
<dbReference type="SMART" id="SM00409">
    <property type="entry name" value="IG"/>
    <property type="match status" value="1"/>
</dbReference>
<keyword evidence="1" id="KW-0245">EGF-like domain</keyword>
<feature type="domain" description="EGF-like" evidence="4">
    <location>
        <begin position="177"/>
        <end position="217"/>
    </location>
</feature>
<evidence type="ECO:0000256" key="2">
    <source>
        <dbReference type="SAM" id="MobiDB-lite"/>
    </source>
</evidence>
<evidence type="ECO:0008006" key="8">
    <source>
        <dbReference type="Google" id="ProtNLM"/>
    </source>
</evidence>
<evidence type="ECO:0000256" key="3">
    <source>
        <dbReference type="SAM" id="Phobius"/>
    </source>
</evidence>
<dbReference type="InterPro" id="IPR003599">
    <property type="entry name" value="Ig_sub"/>
</dbReference>
<feature type="region of interest" description="Disordered" evidence="2">
    <location>
        <begin position="44"/>
        <end position="116"/>
    </location>
</feature>
<keyword evidence="1" id="KW-1015">Disulfide bond</keyword>
<reference evidence="7" key="1">
    <citation type="submission" date="2017-01" db="EMBL/GenBank/DDBJ databases">
        <title>Comparative genomics of anhydrobiosis in the tardigrade Hypsibius dujardini.</title>
        <authorList>
            <person name="Yoshida Y."/>
            <person name="Koutsovoulos G."/>
            <person name="Laetsch D."/>
            <person name="Stevens L."/>
            <person name="Kumar S."/>
            <person name="Horikawa D."/>
            <person name="Ishino K."/>
            <person name="Komine S."/>
            <person name="Tomita M."/>
            <person name="Blaxter M."/>
            <person name="Arakawa K."/>
        </authorList>
    </citation>
    <scope>NUCLEOTIDE SEQUENCE [LARGE SCALE GENOMIC DNA]</scope>
    <source>
        <strain evidence="7">Z151</strain>
    </source>
</reference>
<feature type="region of interest" description="Disordered" evidence="2">
    <location>
        <begin position="267"/>
        <end position="303"/>
    </location>
</feature>
<dbReference type="OrthoDB" id="6136598at2759"/>
<dbReference type="EMBL" id="MTYJ01000026">
    <property type="protein sequence ID" value="OQV21023.1"/>
    <property type="molecule type" value="Genomic_DNA"/>
</dbReference>
<organism evidence="6 7">
    <name type="scientific">Hypsibius exemplaris</name>
    <name type="common">Freshwater tardigrade</name>
    <dbReference type="NCBI Taxonomy" id="2072580"/>
    <lineage>
        <taxon>Eukaryota</taxon>
        <taxon>Metazoa</taxon>
        <taxon>Ecdysozoa</taxon>
        <taxon>Tardigrada</taxon>
        <taxon>Eutardigrada</taxon>
        <taxon>Parachela</taxon>
        <taxon>Hypsibioidea</taxon>
        <taxon>Hypsibiidae</taxon>
        <taxon>Hypsibius</taxon>
    </lineage>
</organism>
<evidence type="ECO:0000256" key="1">
    <source>
        <dbReference type="PROSITE-ProRule" id="PRU00076"/>
    </source>
</evidence>
<evidence type="ECO:0000259" key="4">
    <source>
        <dbReference type="PROSITE" id="PS50026"/>
    </source>
</evidence>
<dbReference type="PROSITE" id="PS50835">
    <property type="entry name" value="IG_LIKE"/>
    <property type="match status" value="1"/>
</dbReference>
<feature type="disulfide bond" evidence="1">
    <location>
        <begin position="207"/>
        <end position="216"/>
    </location>
</feature>
<dbReference type="InterPro" id="IPR000742">
    <property type="entry name" value="EGF"/>
</dbReference>